<comment type="function">
    <text evidence="3">Catalyzes the reversible conversion of ribose-5-phosphate to ribulose 5-phosphate.</text>
</comment>
<comment type="subunit">
    <text evidence="3">Homodimer.</text>
</comment>
<dbReference type="Pfam" id="PF06026">
    <property type="entry name" value="Rib_5-P_isom_A"/>
    <property type="match status" value="1"/>
</dbReference>
<dbReference type="InterPro" id="IPR004788">
    <property type="entry name" value="Ribose5P_isomerase_type_A"/>
</dbReference>
<proteinExistence type="inferred from homology"/>
<dbReference type="InterPro" id="IPR037171">
    <property type="entry name" value="NagB/RpiA_transferase-like"/>
</dbReference>
<dbReference type="Gene3D" id="3.30.70.260">
    <property type="match status" value="1"/>
</dbReference>
<dbReference type="GO" id="GO:0009052">
    <property type="term" value="P:pentose-phosphate shunt, non-oxidative branch"/>
    <property type="evidence" value="ECO:0007669"/>
    <property type="project" value="UniProtKB-UniRule"/>
</dbReference>
<dbReference type="Proteomes" id="UP000559885">
    <property type="component" value="Unassembled WGS sequence"/>
</dbReference>
<organism evidence="4 5">
    <name type="scientific">Listeria aquatica</name>
    <dbReference type="NCBI Taxonomy" id="1494960"/>
    <lineage>
        <taxon>Bacteria</taxon>
        <taxon>Bacillati</taxon>
        <taxon>Bacillota</taxon>
        <taxon>Bacilli</taxon>
        <taxon>Bacillales</taxon>
        <taxon>Listeriaceae</taxon>
        <taxon>Listeria</taxon>
    </lineage>
</organism>
<dbReference type="GO" id="GO:0006014">
    <property type="term" value="P:D-ribose metabolic process"/>
    <property type="evidence" value="ECO:0007669"/>
    <property type="project" value="TreeGrafter"/>
</dbReference>
<reference evidence="4 5" key="1">
    <citation type="submission" date="2020-03" db="EMBL/GenBank/DDBJ databases">
        <title>Soil Listeria distribution.</title>
        <authorList>
            <person name="Liao J."/>
            <person name="Wiedmann M."/>
        </authorList>
    </citation>
    <scope>NUCLEOTIDE SEQUENCE [LARGE SCALE GENOMIC DNA]</scope>
    <source>
        <strain evidence="4 5">FSL L7-1507</strain>
    </source>
</reference>
<dbReference type="SUPFAM" id="SSF100950">
    <property type="entry name" value="NagB/RpiA/CoA transferase-like"/>
    <property type="match status" value="1"/>
</dbReference>
<name>A0A841ZRV3_9LIST</name>
<accession>A0A841ZRV3</accession>
<evidence type="ECO:0000256" key="2">
    <source>
        <dbReference type="ARBA" id="ARBA00023235"/>
    </source>
</evidence>
<dbReference type="Gene3D" id="3.40.50.1360">
    <property type="match status" value="1"/>
</dbReference>
<evidence type="ECO:0000313" key="5">
    <source>
        <dbReference type="Proteomes" id="UP000559885"/>
    </source>
</evidence>
<keyword evidence="2 3" id="KW-0413">Isomerase</keyword>
<feature type="binding site" evidence="3">
    <location>
        <position position="121"/>
    </location>
    <ligand>
        <name>substrate</name>
    </ligand>
</feature>
<comment type="similarity">
    <text evidence="3">Belongs to the ribose 5-phosphate isomerase family.</text>
</comment>
<evidence type="ECO:0000256" key="1">
    <source>
        <dbReference type="ARBA" id="ARBA00001713"/>
    </source>
</evidence>
<dbReference type="NCBIfam" id="NF001924">
    <property type="entry name" value="PRK00702.1"/>
    <property type="match status" value="1"/>
</dbReference>
<dbReference type="FunFam" id="3.40.50.1360:FF:000001">
    <property type="entry name" value="Ribose-5-phosphate isomerase A"/>
    <property type="match status" value="1"/>
</dbReference>
<dbReference type="EMBL" id="JAARRM010000004">
    <property type="protein sequence ID" value="MBC1522008.1"/>
    <property type="molecule type" value="Genomic_DNA"/>
</dbReference>
<dbReference type="InterPro" id="IPR020672">
    <property type="entry name" value="Ribose5P_isomerase_typA_subgr"/>
</dbReference>
<dbReference type="AlphaFoldDB" id="A0A841ZRV3"/>
<feature type="active site" description="Proton acceptor" evidence="3">
    <location>
        <position position="103"/>
    </location>
</feature>
<dbReference type="GO" id="GO:0005829">
    <property type="term" value="C:cytosol"/>
    <property type="evidence" value="ECO:0007669"/>
    <property type="project" value="TreeGrafter"/>
</dbReference>
<comment type="caution">
    <text evidence="4">The sequence shown here is derived from an EMBL/GenBank/DDBJ whole genome shotgun (WGS) entry which is preliminary data.</text>
</comment>
<dbReference type="CDD" id="cd01398">
    <property type="entry name" value="RPI_A"/>
    <property type="match status" value="1"/>
</dbReference>
<dbReference type="PANTHER" id="PTHR11934:SF0">
    <property type="entry name" value="RIBOSE-5-PHOSPHATE ISOMERASE"/>
    <property type="match status" value="1"/>
</dbReference>
<dbReference type="EC" id="5.3.1.6" evidence="3"/>
<sequence>MVNMKKLAGEKACEEIEEGMVVGLGTGSTTFYAIEELGRRVSAGLKIQAVATSKKTEELASERLIPLVSLNEVHEIDLTIDGADEVDSFLNGIKGGGGALFREKMVALHSKRNLWVVDETKLVQELGAFPLPVEVLPFGYRQVEKELVALGFHPRLRNVFNSKEPFITDNGNYIFDLSLKKIKNTELLAQKLDSISGILEHGLFLQVASELLIGKKDGTIEKR</sequence>
<feature type="binding site" evidence="3">
    <location>
        <begin position="26"/>
        <end position="29"/>
    </location>
    <ligand>
        <name>substrate</name>
    </ligand>
</feature>
<feature type="binding site" evidence="3">
    <location>
        <begin position="94"/>
        <end position="97"/>
    </location>
    <ligand>
        <name>substrate</name>
    </ligand>
</feature>
<evidence type="ECO:0000313" key="4">
    <source>
        <dbReference type="EMBL" id="MBC1522008.1"/>
    </source>
</evidence>
<evidence type="ECO:0000256" key="3">
    <source>
        <dbReference type="HAMAP-Rule" id="MF_00170"/>
    </source>
</evidence>
<dbReference type="PANTHER" id="PTHR11934">
    <property type="entry name" value="RIBOSE-5-PHOSPHATE ISOMERASE"/>
    <property type="match status" value="1"/>
</dbReference>
<dbReference type="RefSeq" id="WP_185374299.1">
    <property type="nucleotide sequence ID" value="NZ_JAARRM010000004.1"/>
</dbReference>
<dbReference type="SUPFAM" id="SSF75445">
    <property type="entry name" value="D-ribose-5-phosphate isomerase (RpiA), lid domain"/>
    <property type="match status" value="1"/>
</dbReference>
<gene>
    <name evidence="3 4" type="primary">rpiA</name>
    <name evidence="4" type="ORF">HB912_10140</name>
</gene>
<dbReference type="HAMAP" id="MF_00170">
    <property type="entry name" value="Rib_5P_isom_A"/>
    <property type="match status" value="1"/>
</dbReference>
<dbReference type="GO" id="GO:0004751">
    <property type="term" value="F:ribose-5-phosphate isomerase activity"/>
    <property type="evidence" value="ECO:0007669"/>
    <property type="project" value="UniProtKB-UniRule"/>
</dbReference>
<comment type="pathway">
    <text evidence="3">Carbohydrate degradation; pentose phosphate pathway; D-ribose 5-phosphate from D-ribulose 5-phosphate (non-oxidative stage): step 1/1.</text>
</comment>
<dbReference type="UniPathway" id="UPA00115">
    <property type="reaction ID" value="UER00412"/>
</dbReference>
<dbReference type="NCBIfam" id="TIGR00021">
    <property type="entry name" value="rpiA"/>
    <property type="match status" value="1"/>
</dbReference>
<protein>
    <recommendedName>
        <fullName evidence="3">Ribose-5-phosphate isomerase A</fullName>
        <ecNumber evidence="3">5.3.1.6</ecNumber>
    </recommendedName>
    <alternativeName>
        <fullName evidence="3">Phosphoriboisomerase A</fullName>
        <shortName evidence="3">PRI</shortName>
    </alternativeName>
</protein>
<comment type="catalytic activity">
    <reaction evidence="1 3">
        <text>aldehydo-D-ribose 5-phosphate = D-ribulose 5-phosphate</text>
        <dbReference type="Rhea" id="RHEA:14657"/>
        <dbReference type="ChEBI" id="CHEBI:58121"/>
        <dbReference type="ChEBI" id="CHEBI:58273"/>
        <dbReference type="EC" id="5.3.1.6"/>
    </reaction>
</comment>
<feature type="binding site" evidence="3">
    <location>
        <begin position="81"/>
        <end position="84"/>
    </location>
    <ligand>
        <name>substrate</name>
    </ligand>
</feature>